<dbReference type="Proteomes" id="UP000036987">
    <property type="component" value="Unassembled WGS sequence"/>
</dbReference>
<dbReference type="OMA" id="WMEAQLL"/>
<name>A0A0K9NK07_ZOSMR</name>
<dbReference type="OrthoDB" id="781735at2759"/>
<evidence type="ECO:0000256" key="2">
    <source>
        <dbReference type="SAM" id="Phobius"/>
    </source>
</evidence>
<feature type="transmembrane region" description="Helical" evidence="2">
    <location>
        <begin position="66"/>
        <end position="88"/>
    </location>
</feature>
<keyword evidence="2" id="KW-1133">Transmembrane helix</keyword>
<keyword evidence="4" id="KW-1185">Reference proteome</keyword>
<protein>
    <submittedName>
        <fullName evidence="3">Uncharacterized protein</fullName>
    </submittedName>
</protein>
<comment type="caution">
    <text evidence="3">The sequence shown here is derived from an EMBL/GenBank/DDBJ whole genome shotgun (WGS) entry which is preliminary data.</text>
</comment>
<dbReference type="STRING" id="29655.A0A0K9NK07"/>
<sequence>MDPVMIEKLHAMKRYRSSKKSFVHSFLKCALSIFFFGAFLSCPLWLPKLFNSWVIHFVFGSIPSMIKSFIVSTKCLFVLCNIIVIVLVGDSKRLGGGGVPMTDIYEEYARKNKRSEIIRPKKLYTLKETEEVNRESDQESEEEEEEDADTEAEADKEEGISFDGDGEEEDPDELNKRAENFIAMMNNQFKEEWK</sequence>
<proteinExistence type="predicted"/>
<feature type="region of interest" description="Disordered" evidence="1">
    <location>
        <begin position="129"/>
        <end position="180"/>
    </location>
</feature>
<keyword evidence="2" id="KW-0812">Transmembrane</keyword>
<reference evidence="4" key="1">
    <citation type="journal article" date="2016" name="Nature">
        <title>The genome of the seagrass Zostera marina reveals angiosperm adaptation to the sea.</title>
        <authorList>
            <person name="Olsen J.L."/>
            <person name="Rouze P."/>
            <person name="Verhelst B."/>
            <person name="Lin Y.-C."/>
            <person name="Bayer T."/>
            <person name="Collen J."/>
            <person name="Dattolo E."/>
            <person name="De Paoli E."/>
            <person name="Dittami S."/>
            <person name="Maumus F."/>
            <person name="Michel G."/>
            <person name="Kersting A."/>
            <person name="Lauritano C."/>
            <person name="Lohaus R."/>
            <person name="Toepel M."/>
            <person name="Tonon T."/>
            <person name="Vanneste K."/>
            <person name="Amirebrahimi M."/>
            <person name="Brakel J."/>
            <person name="Bostroem C."/>
            <person name="Chovatia M."/>
            <person name="Grimwood J."/>
            <person name="Jenkins J.W."/>
            <person name="Jueterbock A."/>
            <person name="Mraz A."/>
            <person name="Stam W.T."/>
            <person name="Tice H."/>
            <person name="Bornberg-Bauer E."/>
            <person name="Green P.J."/>
            <person name="Pearson G.A."/>
            <person name="Procaccini G."/>
            <person name="Duarte C.M."/>
            <person name="Schmutz J."/>
            <person name="Reusch T.B.H."/>
            <person name="Van de Peer Y."/>
        </authorList>
    </citation>
    <scope>NUCLEOTIDE SEQUENCE [LARGE SCALE GENOMIC DNA]</scope>
    <source>
        <strain evidence="4">cv. Finnish</strain>
    </source>
</reference>
<feature type="transmembrane region" description="Helical" evidence="2">
    <location>
        <begin position="21"/>
        <end position="46"/>
    </location>
</feature>
<dbReference type="EMBL" id="LFYR01002109">
    <property type="protein sequence ID" value="KMZ57094.1"/>
    <property type="molecule type" value="Genomic_DNA"/>
</dbReference>
<feature type="compositionally biased region" description="Acidic residues" evidence="1">
    <location>
        <begin position="138"/>
        <end position="156"/>
    </location>
</feature>
<evidence type="ECO:0000313" key="3">
    <source>
        <dbReference type="EMBL" id="KMZ57094.1"/>
    </source>
</evidence>
<dbReference type="PANTHER" id="PTHR35762:SF2">
    <property type="entry name" value="TRANSMEMBRANE PROTEIN"/>
    <property type="match status" value="1"/>
</dbReference>
<evidence type="ECO:0000313" key="4">
    <source>
        <dbReference type="Proteomes" id="UP000036987"/>
    </source>
</evidence>
<dbReference type="AlphaFoldDB" id="A0A0K9NK07"/>
<evidence type="ECO:0000256" key="1">
    <source>
        <dbReference type="SAM" id="MobiDB-lite"/>
    </source>
</evidence>
<gene>
    <name evidence="3" type="ORF">ZOSMA_89G00460</name>
</gene>
<keyword evidence="2" id="KW-0472">Membrane</keyword>
<dbReference type="PANTHER" id="PTHR35762">
    <property type="entry name" value="TRANSMEMBRANE PROTEIN"/>
    <property type="match status" value="1"/>
</dbReference>
<organism evidence="3 4">
    <name type="scientific">Zostera marina</name>
    <name type="common">Eelgrass</name>
    <dbReference type="NCBI Taxonomy" id="29655"/>
    <lineage>
        <taxon>Eukaryota</taxon>
        <taxon>Viridiplantae</taxon>
        <taxon>Streptophyta</taxon>
        <taxon>Embryophyta</taxon>
        <taxon>Tracheophyta</taxon>
        <taxon>Spermatophyta</taxon>
        <taxon>Magnoliopsida</taxon>
        <taxon>Liliopsida</taxon>
        <taxon>Zosteraceae</taxon>
        <taxon>Zostera</taxon>
    </lineage>
</organism>
<accession>A0A0K9NK07</accession>